<reference evidence="7 8" key="1">
    <citation type="submission" date="2017-04" db="EMBL/GenBank/DDBJ databases">
        <title>Whole genome sequence of Bdellovibrio bacteriovorus strain SSB218315.</title>
        <authorList>
            <person name="Oyedara O."/>
            <person name="Rodriguez-Perez M.A."/>
        </authorList>
    </citation>
    <scope>NUCLEOTIDE SEQUENCE [LARGE SCALE GENOMIC DNA]</scope>
    <source>
        <strain evidence="7 8">SSB218315</strain>
    </source>
</reference>
<evidence type="ECO:0000256" key="3">
    <source>
        <dbReference type="ARBA" id="ARBA00022691"/>
    </source>
</evidence>
<protein>
    <recommendedName>
        <fullName evidence="1">tRNA-uridine aminocarboxypropyltransferase</fullName>
        <ecNumber evidence="1">2.5.1.25</ecNumber>
    </recommendedName>
</protein>
<comment type="similarity">
    <text evidence="5">Belongs to the TDD superfamily. DTWD2 family.</text>
</comment>
<evidence type="ECO:0000256" key="2">
    <source>
        <dbReference type="ARBA" id="ARBA00022679"/>
    </source>
</evidence>
<evidence type="ECO:0000256" key="4">
    <source>
        <dbReference type="ARBA" id="ARBA00022694"/>
    </source>
</evidence>
<gene>
    <name evidence="7" type="ORF">B9G79_01385</name>
</gene>
<dbReference type="AlphaFoldDB" id="A0A1Z3ND18"/>
<dbReference type="PANTHER" id="PTHR21392">
    <property type="entry name" value="TRNA-URIDINE AMINOCARBOXYPROPYLTRANSFERASE 2"/>
    <property type="match status" value="1"/>
</dbReference>
<proteinExistence type="inferred from homology"/>
<feature type="domain" description="DTW" evidence="6">
    <location>
        <begin position="19"/>
        <end position="223"/>
    </location>
</feature>
<sequence>MDLKQYQERKTQQQSGPAMRPLCYSCLQPGKACYCHAIQRFDPGISFVLLIHPIEVRRRIATGRMTSLCLDNSHLISGQDFSENSQVNALIKDPANHCVILYPGPDSSDLSVMNQTARNSLVPDGKRLTVFVIDGTWATAKKMMRESRNLHALPKICFSPDKPSGFRVRKQPKELCYSTIEAVHQTIDLLGGALGLDLTRRRPHDNLLDVFDLMVERQLLHLRHAEEIHGPFNSRDLKARHSR</sequence>
<evidence type="ECO:0000256" key="5">
    <source>
        <dbReference type="ARBA" id="ARBA00034489"/>
    </source>
</evidence>
<evidence type="ECO:0000313" key="8">
    <source>
        <dbReference type="Proteomes" id="UP000197003"/>
    </source>
</evidence>
<evidence type="ECO:0000256" key="1">
    <source>
        <dbReference type="ARBA" id="ARBA00012386"/>
    </source>
</evidence>
<keyword evidence="4" id="KW-0819">tRNA processing</keyword>
<keyword evidence="2" id="KW-0808">Transferase</keyword>
<dbReference type="InterPro" id="IPR005636">
    <property type="entry name" value="DTW"/>
</dbReference>
<dbReference type="PANTHER" id="PTHR21392:SF0">
    <property type="entry name" value="TRNA-URIDINE AMINOCARBOXYPROPYLTRANSFERASE 2"/>
    <property type="match status" value="1"/>
</dbReference>
<dbReference type="SMART" id="SM01144">
    <property type="entry name" value="DTW"/>
    <property type="match status" value="1"/>
</dbReference>
<evidence type="ECO:0000259" key="6">
    <source>
        <dbReference type="SMART" id="SM01144"/>
    </source>
</evidence>
<dbReference type="GO" id="GO:0016432">
    <property type="term" value="F:tRNA-uridine aminocarboxypropyltransferase activity"/>
    <property type="evidence" value="ECO:0007669"/>
    <property type="project" value="UniProtKB-EC"/>
</dbReference>
<evidence type="ECO:0000313" key="7">
    <source>
        <dbReference type="EMBL" id="ASD65356.1"/>
    </source>
</evidence>
<dbReference type="InterPro" id="IPR039262">
    <property type="entry name" value="DTWD2/TAPT"/>
</dbReference>
<dbReference type="OrthoDB" id="5290821at2"/>
<dbReference type="Pfam" id="PF03942">
    <property type="entry name" value="DTW"/>
    <property type="match status" value="1"/>
</dbReference>
<organism evidence="7 8">
    <name type="scientific">Bdellovibrio bacteriovorus</name>
    <dbReference type="NCBI Taxonomy" id="959"/>
    <lineage>
        <taxon>Bacteria</taxon>
        <taxon>Pseudomonadati</taxon>
        <taxon>Bdellovibrionota</taxon>
        <taxon>Bdellovibrionia</taxon>
        <taxon>Bdellovibrionales</taxon>
        <taxon>Pseudobdellovibrionaceae</taxon>
        <taxon>Bdellovibrio</taxon>
    </lineage>
</organism>
<accession>A0A1Z3ND18</accession>
<keyword evidence="3" id="KW-0949">S-adenosyl-L-methionine</keyword>
<dbReference type="EMBL" id="CP020946">
    <property type="protein sequence ID" value="ASD65356.1"/>
    <property type="molecule type" value="Genomic_DNA"/>
</dbReference>
<name>A0A1Z3ND18_BDEBC</name>
<dbReference type="Proteomes" id="UP000197003">
    <property type="component" value="Chromosome"/>
</dbReference>
<dbReference type="GO" id="GO:0008033">
    <property type="term" value="P:tRNA processing"/>
    <property type="evidence" value="ECO:0007669"/>
    <property type="project" value="UniProtKB-KW"/>
</dbReference>
<dbReference type="EC" id="2.5.1.25" evidence="1"/>